<dbReference type="NCBIfam" id="TIGR01091">
    <property type="entry name" value="upp"/>
    <property type="match status" value="1"/>
</dbReference>
<evidence type="ECO:0000259" key="12">
    <source>
        <dbReference type="Pfam" id="PF14681"/>
    </source>
</evidence>
<comment type="activity regulation">
    <text evidence="11">Allosterically activated by GTP.</text>
</comment>
<dbReference type="InterPro" id="IPR034332">
    <property type="entry name" value="Upp_B"/>
</dbReference>
<evidence type="ECO:0000256" key="6">
    <source>
        <dbReference type="ARBA" id="ARBA00022679"/>
    </source>
</evidence>
<feature type="binding site" evidence="11">
    <location>
        <position position="213"/>
    </location>
    <ligand>
        <name>uracil</name>
        <dbReference type="ChEBI" id="CHEBI:17568"/>
    </ligand>
</feature>
<feature type="domain" description="Phosphoribosyltransferase" evidence="12">
    <location>
        <begin position="20"/>
        <end position="227"/>
    </location>
</feature>
<comment type="similarity">
    <text evidence="2 11">Belongs to the UPRTase family.</text>
</comment>
<dbReference type="InterPro" id="IPR050054">
    <property type="entry name" value="UPRTase/APRTase"/>
</dbReference>
<proteinExistence type="inferred from homology"/>
<dbReference type="Gene3D" id="3.40.50.2020">
    <property type="match status" value="1"/>
</dbReference>
<sequence>MLPPRLRHSSVASQQLRVYVPPHPLIKHWLTVARDAETPMPLFRSAMSELGRWLTYEAMREWIPTQPVQVQTPLQPASAEVIAPDTPMGIVPVLRAGLAMLEGCQALLPQARIFHLGMVRDEATLEASCYLNRLPERIPEHMRILIPEPMLATGGTLVQVLDELNRRGADPSLVRIVSVLAAPPGLQRLGSHYPMVQIFCAMIDECLNEQGFILPGLGDAGDRAFGTES</sequence>
<dbReference type="InterPro" id="IPR005765">
    <property type="entry name" value="UPRT"/>
</dbReference>
<evidence type="ECO:0000256" key="7">
    <source>
        <dbReference type="ARBA" id="ARBA00022741"/>
    </source>
</evidence>
<dbReference type="EC" id="2.4.2.9" evidence="3 11"/>
<keyword evidence="9 11" id="KW-0342">GTP-binding</keyword>
<keyword evidence="8 11" id="KW-0460">Magnesium</keyword>
<evidence type="ECO:0000256" key="4">
    <source>
        <dbReference type="ARBA" id="ARBA00022533"/>
    </source>
</evidence>
<dbReference type="NCBIfam" id="NF001097">
    <property type="entry name" value="PRK00129.1"/>
    <property type="match status" value="1"/>
</dbReference>
<feature type="binding site" evidence="11">
    <location>
        <begin position="148"/>
        <end position="156"/>
    </location>
    <ligand>
        <name>5-phospho-alpha-D-ribose 1-diphosphate</name>
        <dbReference type="ChEBI" id="CHEBI:58017"/>
    </ligand>
</feature>
<evidence type="ECO:0000256" key="10">
    <source>
        <dbReference type="ARBA" id="ARBA00031082"/>
    </source>
</evidence>
<protein>
    <recommendedName>
        <fullName evidence="3 11">Uracil phosphoribosyltransferase</fullName>
        <ecNumber evidence="3 11">2.4.2.9</ecNumber>
    </recommendedName>
    <alternativeName>
        <fullName evidence="10 11">UMP pyrophosphorylase</fullName>
    </alternativeName>
    <alternativeName>
        <fullName evidence="11">UPRTase</fullName>
    </alternativeName>
</protein>
<dbReference type="EMBL" id="JAFIRA010000002">
    <property type="protein sequence ID" value="MCJ2541577.1"/>
    <property type="molecule type" value="Genomic_DNA"/>
</dbReference>
<keyword evidence="6 11" id="KW-0808">Transferase</keyword>
<evidence type="ECO:0000256" key="3">
    <source>
        <dbReference type="ARBA" id="ARBA00011894"/>
    </source>
</evidence>
<evidence type="ECO:0000256" key="9">
    <source>
        <dbReference type="ARBA" id="ARBA00023134"/>
    </source>
</evidence>
<dbReference type="PANTHER" id="PTHR32315">
    <property type="entry name" value="ADENINE PHOSPHORIBOSYLTRANSFERASE"/>
    <property type="match status" value="1"/>
</dbReference>
<dbReference type="Proteomes" id="UP000830835">
    <property type="component" value="Unassembled WGS sequence"/>
</dbReference>
<dbReference type="HAMAP" id="MF_01218_B">
    <property type="entry name" value="Upp_B"/>
    <property type="match status" value="1"/>
</dbReference>
<evidence type="ECO:0000256" key="8">
    <source>
        <dbReference type="ARBA" id="ARBA00022842"/>
    </source>
</evidence>
<name>A0ABT0C705_THEVL</name>
<evidence type="ECO:0000256" key="11">
    <source>
        <dbReference type="HAMAP-Rule" id="MF_01218"/>
    </source>
</evidence>
<comment type="catalytic activity">
    <reaction evidence="11">
        <text>UMP + diphosphate = 5-phospho-alpha-D-ribose 1-diphosphate + uracil</text>
        <dbReference type="Rhea" id="RHEA:13017"/>
        <dbReference type="ChEBI" id="CHEBI:17568"/>
        <dbReference type="ChEBI" id="CHEBI:33019"/>
        <dbReference type="ChEBI" id="CHEBI:57865"/>
        <dbReference type="ChEBI" id="CHEBI:58017"/>
        <dbReference type="EC" id="2.4.2.9"/>
    </reaction>
</comment>
<gene>
    <name evidence="11 13" type="primary">upp</name>
    <name evidence="13" type="ORF">JX360_01435</name>
</gene>
<evidence type="ECO:0000313" key="14">
    <source>
        <dbReference type="Proteomes" id="UP000830835"/>
    </source>
</evidence>
<comment type="cofactor">
    <cofactor evidence="11">
        <name>Mg(2+)</name>
        <dbReference type="ChEBI" id="CHEBI:18420"/>
    </cofactor>
    <text evidence="11">Binds 1 Mg(2+) ion per subunit. The magnesium is bound as Mg-PRPP.</text>
</comment>
<accession>A0ABT0C705</accession>
<dbReference type="CDD" id="cd06223">
    <property type="entry name" value="PRTases_typeI"/>
    <property type="match status" value="1"/>
</dbReference>
<comment type="function">
    <text evidence="11">Catalyzes the conversion of uracil and 5-phospho-alpha-D-ribose 1-diphosphate (PRPP) to UMP and diphosphate.</text>
</comment>
<dbReference type="Pfam" id="PF14681">
    <property type="entry name" value="UPRTase"/>
    <property type="match status" value="1"/>
</dbReference>
<keyword evidence="7 11" id="KW-0547">Nucleotide-binding</keyword>
<dbReference type="GO" id="GO:0004845">
    <property type="term" value="F:uracil phosphoribosyltransferase activity"/>
    <property type="evidence" value="ECO:0007669"/>
    <property type="project" value="UniProtKB-EC"/>
</dbReference>
<comment type="pathway">
    <text evidence="1 11">Pyrimidine metabolism; UMP biosynthesis via salvage pathway; UMP from uracil: step 1/1.</text>
</comment>
<dbReference type="InterPro" id="IPR000836">
    <property type="entry name" value="PRTase_dom"/>
</dbReference>
<evidence type="ECO:0000256" key="5">
    <source>
        <dbReference type="ARBA" id="ARBA00022676"/>
    </source>
</evidence>
<evidence type="ECO:0000256" key="1">
    <source>
        <dbReference type="ARBA" id="ARBA00005180"/>
    </source>
</evidence>
<evidence type="ECO:0000256" key="2">
    <source>
        <dbReference type="ARBA" id="ARBA00009516"/>
    </source>
</evidence>
<dbReference type="SUPFAM" id="SSF53271">
    <property type="entry name" value="PRTase-like"/>
    <property type="match status" value="1"/>
</dbReference>
<evidence type="ECO:0000313" key="13">
    <source>
        <dbReference type="EMBL" id="MCJ2541577.1"/>
    </source>
</evidence>
<feature type="binding site" evidence="11">
    <location>
        <position position="95"/>
    </location>
    <ligand>
        <name>5-phospho-alpha-D-ribose 1-diphosphate</name>
        <dbReference type="ChEBI" id="CHEBI:58017"/>
    </ligand>
</feature>
<keyword evidence="14" id="KW-1185">Reference proteome</keyword>
<keyword evidence="5 11" id="KW-0328">Glycosyltransferase</keyword>
<feature type="binding site" evidence="11">
    <location>
        <begin position="218"/>
        <end position="220"/>
    </location>
    <ligand>
        <name>uracil</name>
        <dbReference type="ChEBI" id="CHEBI:17568"/>
    </ligand>
</feature>
<keyword evidence="4 11" id="KW-0021">Allosteric enzyme</keyword>
<feature type="binding site" evidence="11">
    <location>
        <position position="219"/>
    </location>
    <ligand>
        <name>5-phospho-alpha-D-ribose 1-diphosphate</name>
        <dbReference type="ChEBI" id="CHEBI:58017"/>
    </ligand>
</feature>
<dbReference type="PANTHER" id="PTHR32315:SF4">
    <property type="entry name" value="URACIL PHOSPHORIBOSYLTRANSFERASE, CHLOROPLASTIC"/>
    <property type="match status" value="1"/>
</dbReference>
<comment type="caution">
    <text evidence="13">The sequence shown here is derived from an EMBL/GenBank/DDBJ whole genome shotgun (WGS) entry which is preliminary data.</text>
</comment>
<dbReference type="InterPro" id="IPR029057">
    <property type="entry name" value="PRTase-like"/>
</dbReference>
<dbReference type="RefSeq" id="WP_244348682.1">
    <property type="nucleotide sequence ID" value="NZ_JAFIRA010000002.1"/>
</dbReference>
<reference evidence="13" key="1">
    <citation type="submission" date="2021-02" db="EMBL/GenBank/DDBJ databases">
        <title>The CRISPR/cas machinery reduction and long-range gene transfer in the hot spring cyanobacterium Synechococcus.</title>
        <authorList>
            <person name="Dvorak P."/>
            <person name="Jahodarova E."/>
            <person name="Hasler P."/>
            <person name="Poulickova A."/>
        </authorList>
    </citation>
    <scope>NUCLEOTIDE SEQUENCE</scope>
    <source>
        <strain evidence="13">Rupite</strain>
    </source>
</reference>
<feature type="binding site" evidence="11">
    <location>
        <position position="120"/>
    </location>
    <ligand>
        <name>5-phospho-alpha-D-ribose 1-diphosphate</name>
        <dbReference type="ChEBI" id="CHEBI:58017"/>
    </ligand>
</feature>
<organism evidence="13 14">
    <name type="scientific">Thermostichus vulcanus str. 'Rupite'</name>
    <dbReference type="NCBI Taxonomy" id="2813851"/>
    <lineage>
        <taxon>Bacteria</taxon>
        <taxon>Bacillati</taxon>
        <taxon>Cyanobacteriota</taxon>
        <taxon>Cyanophyceae</taxon>
        <taxon>Thermostichales</taxon>
        <taxon>Thermostichaceae</taxon>
        <taxon>Thermostichus</taxon>
    </lineage>
</organism>